<organism evidence="2 3">
    <name type="scientific">Sulfuriroseicoccus oceanibius</name>
    <dbReference type="NCBI Taxonomy" id="2707525"/>
    <lineage>
        <taxon>Bacteria</taxon>
        <taxon>Pseudomonadati</taxon>
        <taxon>Verrucomicrobiota</taxon>
        <taxon>Verrucomicrobiia</taxon>
        <taxon>Verrucomicrobiales</taxon>
        <taxon>Verrucomicrobiaceae</taxon>
        <taxon>Sulfuriroseicoccus</taxon>
    </lineage>
</organism>
<dbReference type="Pfam" id="PF07007">
    <property type="entry name" value="LprI"/>
    <property type="match status" value="1"/>
</dbReference>
<dbReference type="KEGG" id="soa:G3M56_007575"/>
<dbReference type="EMBL" id="CP066776">
    <property type="protein sequence ID" value="QQL43764.1"/>
    <property type="molecule type" value="Genomic_DNA"/>
</dbReference>
<proteinExistence type="predicted"/>
<protein>
    <submittedName>
        <fullName evidence="2">DUF1311 domain-containing protein</fullName>
    </submittedName>
</protein>
<accession>A0A6B3L8J4</accession>
<feature type="domain" description="Lysozyme inhibitor LprI-like N-terminal" evidence="1">
    <location>
        <begin position="46"/>
        <end position="136"/>
    </location>
</feature>
<dbReference type="RefSeq" id="WP_164361694.1">
    <property type="nucleotide sequence ID" value="NZ_CP066776.1"/>
</dbReference>
<dbReference type="AlphaFoldDB" id="A0A6B3L8J4"/>
<name>A0A6B3L8J4_9BACT</name>
<reference evidence="2 3" key="1">
    <citation type="submission" date="2020-12" db="EMBL/GenBank/DDBJ databases">
        <title>Sulforoseuscoccus oceanibium gen. nov., sp. nov., a representative of the phylum Verrucomicrobia with special cytoplasmic membrane, and proposal of Sulforoseuscoccusaceae fam. nov.</title>
        <authorList>
            <person name="Xi F."/>
        </authorList>
    </citation>
    <scope>NUCLEOTIDE SEQUENCE [LARGE SCALE GENOMIC DNA]</scope>
    <source>
        <strain evidence="2 3">T37</strain>
    </source>
</reference>
<evidence type="ECO:0000313" key="3">
    <source>
        <dbReference type="Proteomes" id="UP000475117"/>
    </source>
</evidence>
<evidence type="ECO:0000313" key="2">
    <source>
        <dbReference type="EMBL" id="QQL43764.1"/>
    </source>
</evidence>
<dbReference type="InterPro" id="IPR009739">
    <property type="entry name" value="LprI-like_N"/>
</dbReference>
<sequence length="146" mass="16401">MKMNHWILAGGAVVMVGCSSPQPARVVPEEWPLFPSMLKYAEETAQEHIDTGMGMNGYAAQKAAIQDARLLIVYLELYDQLPSDKERQALVEEQTEWLRRREQQFKEDADPEGGSVAVLGQLGGQMSSTVERIDELQARLEKLKPE</sequence>
<dbReference type="PROSITE" id="PS51257">
    <property type="entry name" value="PROKAR_LIPOPROTEIN"/>
    <property type="match status" value="1"/>
</dbReference>
<gene>
    <name evidence="2" type="ORF">G3M56_007575</name>
</gene>
<dbReference type="Proteomes" id="UP000475117">
    <property type="component" value="Chromosome"/>
</dbReference>
<keyword evidence="3" id="KW-1185">Reference proteome</keyword>
<evidence type="ECO:0000259" key="1">
    <source>
        <dbReference type="Pfam" id="PF07007"/>
    </source>
</evidence>
<dbReference type="Gene3D" id="1.20.1270.180">
    <property type="match status" value="1"/>
</dbReference>